<proteinExistence type="predicted"/>
<dbReference type="Pfam" id="PF20577">
    <property type="entry name" value="Phage_ORF5"/>
    <property type="match status" value="1"/>
</dbReference>
<name>A0A4P8PK87_9VIRU</name>
<dbReference type="EMBL" id="MK249185">
    <property type="protein sequence ID" value="QCQ84892.1"/>
    <property type="molecule type" value="Genomic_DNA"/>
</dbReference>
<dbReference type="InterPro" id="IPR046781">
    <property type="entry name" value="Phage_ORF5"/>
</dbReference>
<dbReference type="Proteomes" id="UP000324630">
    <property type="component" value="Segment"/>
</dbReference>
<protein>
    <submittedName>
        <fullName evidence="1">Nonstructural protein</fullName>
    </submittedName>
</protein>
<sequence length="83" mass="9149">MQKIVLVRDIKANVYGQPMFVNSLGGAIRSFGDEILKADGNPFALHPEDYELYHYGEYDEATGSITPVSPMPQLALGSNFKSK</sequence>
<accession>A0A4P8PK87</accession>
<evidence type="ECO:0000313" key="1">
    <source>
        <dbReference type="EMBL" id="QCQ84892.1"/>
    </source>
</evidence>
<reference evidence="1" key="1">
    <citation type="submission" date="2018-12" db="EMBL/GenBank/DDBJ databases">
        <title>Singled stranded DNA viruses identified in blackflies (Austrosimulium ungulatum) sampled in New Zealand.</title>
        <authorList>
            <person name="Kraberger S."/>
            <person name="Fontenele R.S."/>
            <person name="Schmidlin K."/>
            <person name="Walters M."/>
            <person name="Varsani A."/>
        </authorList>
    </citation>
    <scope>NUCLEOTIDE SEQUENCE [LARGE SCALE GENOMIC DNA]</scope>
    <source>
        <strain evidence="1">117</strain>
    </source>
</reference>
<organism evidence="1">
    <name type="scientific">Blackfly microvirus SF02</name>
    <dbReference type="NCBI Taxonomy" id="2576452"/>
    <lineage>
        <taxon>Viruses</taxon>
        <taxon>Monodnaviria</taxon>
        <taxon>Sangervirae</taxon>
        <taxon>Phixviricota</taxon>
        <taxon>Malgrandaviricetes</taxon>
        <taxon>Petitvirales</taxon>
        <taxon>Microviridae</taxon>
        <taxon>Microvirus</taxon>
    </lineage>
</organism>